<feature type="transmembrane region" description="Helical" evidence="1">
    <location>
        <begin position="193"/>
        <end position="213"/>
    </location>
</feature>
<protein>
    <recommendedName>
        <fullName evidence="4">Cytochrome C oxidase subunit I</fullName>
    </recommendedName>
</protein>
<dbReference type="AlphaFoldDB" id="A0A117SXG4"/>
<feature type="transmembrane region" description="Helical" evidence="1">
    <location>
        <begin position="327"/>
        <end position="350"/>
    </location>
</feature>
<feature type="transmembrane region" description="Helical" evidence="1">
    <location>
        <begin position="101"/>
        <end position="119"/>
    </location>
</feature>
<keyword evidence="1" id="KW-1133">Transmembrane helix</keyword>
<name>A0A117SXG4_9BACL</name>
<feature type="transmembrane region" description="Helical" evidence="1">
    <location>
        <begin position="125"/>
        <end position="145"/>
    </location>
</feature>
<feature type="transmembrane region" description="Helical" evidence="1">
    <location>
        <begin position="27"/>
        <end position="47"/>
    </location>
</feature>
<evidence type="ECO:0008006" key="4">
    <source>
        <dbReference type="Google" id="ProtNLM"/>
    </source>
</evidence>
<feature type="transmembrane region" description="Helical" evidence="1">
    <location>
        <begin position="291"/>
        <end position="315"/>
    </location>
</feature>
<feature type="transmembrane region" description="Helical" evidence="1">
    <location>
        <begin position="403"/>
        <end position="423"/>
    </location>
</feature>
<evidence type="ECO:0000256" key="1">
    <source>
        <dbReference type="SAM" id="Phobius"/>
    </source>
</evidence>
<evidence type="ECO:0000313" key="2">
    <source>
        <dbReference type="EMBL" id="KUO95374.1"/>
    </source>
</evidence>
<feature type="transmembrane region" description="Helical" evidence="1">
    <location>
        <begin position="257"/>
        <end position="279"/>
    </location>
</feature>
<dbReference type="RefSeq" id="WP_067717531.1">
    <property type="nucleotide sequence ID" value="NZ_LPVJ01000052.1"/>
</dbReference>
<dbReference type="Proteomes" id="UP000053557">
    <property type="component" value="Unassembled WGS sequence"/>
</dbReference>
<comment type="caution">
    <text evidence="2">The sequence shown here is derived from an EMBL/GenBank/DDBJ whole genome shotgun (WGS) entry which is preliminary data.</text>
</comment>
<keyword evidence="1" id="KW-0812">Transmembrane</keyword>
<proteinExistence type="predicted"/>
<feature type="transmembrane region" description="Helical" evidence="1">
    <location>
        <begin position="59"/>
        <end position="89"/>
    </location>
</feature>
<sequence>MQQTSIQSKERGGLVSQSPPFSVPIRYMTFGIACFGIFALDLVFQSFHLTHGDPGAPEIVALTHLLTLGSLLSFVMGAVYQLATVAFLIPIATVRVARLNFWLYALSFIGLFYAMSTWWGAGFLLFGSLLVVALFVYAIVMLLSLTRVKAKDVMWGFVVSAHVYLMLAISLAIVLVFGDSVAINALSPWMDRLIATHILLAAGGFFGFLVIGFSYKLFPMFTLAHGYGTKWHKWTLMLAHSAMVFLLLGIWRTVLFSWMGVAAGACAVVLHAVSLRSMVRHRMKKKVEAPIHAVIYAVIVGLLALGLFFFASVAGGGQRAWESVVTFYLLGWVTLTMMGYAYKIVPFLIWSKRYSNRKGSGKTPVIADLINVSQSRPVFSSFALGFVTLTVGEIRVWPALSVFGAVLTAFAIVLFCFQMVRVLDLKKLGKELSDRD</sequence>
<reference evidence="2 3" key="1">
    <citation type="submission" date="2015-12" db="EMBL/GenBank/DDBJ databases">
        <title>Draft genome sequence of Acidibacillus ferrooxidans ITV001, isolated from a chalcopyrite acid mine drainage site in Brazil.</title>
        <authorList>
            <person name="Dall'Agnol H."/>
            <person name="Nancucheo I."/>
            <person name="Johnson B."/>
            <person name="Oliveira R."/>
            <person name="Leite L."/>
            <person name="Pylro V."/>
            <person name="Nunes G.L."/>
            <person name="Tzotzos G."/>
            <person name="Fernandes G.R."/>
            <person name="Dutra J."/>
            <person name="Orellana S.C."/>
            <person name="Oliveira G."/>
        </authorList>
    </citation>
    <scope>NUCLEOTIDE SEQUENCE [LARGE SCALE GENOMIC DNA]</scope>
    <source>
        <strain evidence="3">ITV01</strain>
    </source>
</reference>
<gene>
    <name evidence="2" type="ORF">ATW55_11000</name>
</gene>
<evidence type="ECO:0000313" key="3">
    <source>
        <dbReference type="Proteomes" id="UP000053557"/>
    </source>
</evidence>
<keyword evidence="3" id="KW-1185">Reference proteome</keyword>
<dbReference type="OrthoDB" id="5245199at2"/>
<dbReference type="EMBL" id="LPVJ01000052">
    <property type="protein sequence ID" value="KUO95374.1"/>
    <property type="molecule type" value="Genomic_DNA"/>
</dbReference>
<feature type="transmembrane region" description="Helical" evidence="1">
    <location>
        <begin position="157"/>
        <end position="178"/>
    </location>
</feature>
<organism evidence="2 3">
    <name type="scientific">Ferroacidibacillus organovorans</name>
    <dbReference type="NCBI Taxonomy" id="1765683"/>
    <lineage>
        <taxon>Bacteria</taxon>
        <taxon>Bacillati</taxon>
        <taxon>Bacillota</taxon>
        <taxon>Bacilli</taxon>
        <taxon>Bacillales</taxon>
        <taxon>Alicyclobacillaceae</taxon>
        <taxon>Ferroacidibacillus</taxon>
    </lineage>
</organism>
<keyword evidence="1" id="KW-0472">Membrane</keyword>
<accession>A0A117SXG4</accession>
<feature type="transmembrane region" description="Helical" evidence="1">
    <location>
        <begin position="234"/>
        <end position="251"/>
    </location>
</feature>